<feature type="transmembrane region" description="Helical" evidence="1">
    <location>
        <begin position="58"/>
        <end position="78"/>
    </location>
</feature>
<proteinExistence type="predicted"/>
<dbReference type="Proteomes" id="UP000284660">
    <property type="component" value="Unassembled WGS sequence"/>
</dbReference>
<name>A0A174MRY7_PARDI</name>
<dbReference type="AlphaFoldDB" id="A0A174MRY7"/>
<evidence type="ECO:0000313" key="3">
    <source>
        <dbReference type="EMBL" id="RHD78318.1"/>
    </source>
</evidence>
<keyword evidence="1" id="KW-0812">Transmembrane</keyword>
<dbReference type="EMBL" id="QSJN01000001">
    <property type="protein sequence ID" value="RHD78318.1"/>
    <property type="molecule type" value="Genomic_DNA"/>
</dbReference>
<evidence type="ECO:0000313" key="2">
    <source>
        <dbReference type="EMBL" id="MRY91952.1"/>
    </source>
</evidence>
<evidence type="ECO:0000313" key="5">
    <source>
        <dbReference type="Proteomes" id="UP000461276"/>
    </source>
</evidence>
<keyword evidence="1" id="KW-1133">Transmembrane helix</keyword>
<dbReference type="EMBL" id="WKMY01000001">
    <property type="protein sequence ID" value="MRY91952.1"/>
    <property type="molecule type" value="Genomic_DNA"/>
</dbReference>
<evidence type="ECO:0000313" key="4">
    <source>
        <dbReference type="Proteomes" id="UP000284660"/>
    </source>
</evidence>
<organism evidence="3 4">
    <name type="scientific">Parabacteroides distasonis</name>
    <dbReference type="NCBI Taxonomy" id="823"/>
    <lineage>
        <taxon>Bacteria</taxon>
        <taxon>Pseudomonadati</taxon>
        <taxon>Bacteroidota</taxon>
        <taxon>Bacteroidia</taxon>
        <taxon>Bacteroidales</taxon>
        <taxon>Tannerellaceae</taxon>
        <taxon>Parabacteroides</taxon>
    </lineage>
</organism>
<evidence type="ECO:0000256" key="1">
    <source>
        <dbReference type="SAM" id="Phobius"/>
    </source>
</evidence>
<dbReference type="Proteomes" id="UP000461276">
    <property type="component" value="Unassembled WGS sequence"/>
</dbReference>
<comment type="caution">
    <text evidence="3">The sequence shown here is derived from an EMBL/GenBank/DDBJ whole genome shotgun (WGS) entry which is preliminary data.</text>
</comment>
<accession>A0A174MRY7</accession>
<gene>
    <name evidence="3" type="ORF">DW782_03265</name>
    <name evidence="2" type="ORF">GKD67_01585</name>
</gene>
<reference evidence="3 4" key="1">
    <citation type="submission" date="2018-08" db="EMBL/GenBank/DDBJ databases">
        <title>A genome reference for cultivated species of the human gut microbiota.</title>
        <authorList>
            <person name="Zou Y."/>
            <person name="Xue W."/>
            <person name="Luo G."/>
        </authorList>
    </citation>
    <scope>NUCLEOTIDE SEQUENCE [LARGE SCALE GENOMIC DNA]</scope>
    <source>
        <strain evidence="3 4">AM30-4</strain>
    </source>
</reference>
<reference evidence="2 5" key="2">
    <citation type="journal article" date="2019" name="Nat. Med.">
        <title>A library of human gut bacterial isolates paired with longitudinal multiomics data enables mechanistic microbiome research.</title>
        <authorList>
            <person name="Poyet M."/>
            <person name="Groussin M."/>
            <person name="Gibbons S.M."/>
            <person name="Avila-Pacheco J."/>
            <person name="Jiang X."/>
            <person name="Kearney S.M."/>
            <person name="Perrotta A.R."/>
            <person name="Berdy B."/>
            <person name="Zhao S."/>
            <person name="Lieberman T.D."/>
            <person name="Swanson P.K."/>
            <person name="Smith M."/>
            <person name="Roesemann S."/>
            <person name="Alexander J.E."/>
            <person name="Rich S.A."/>
            <person name="Livny J."/>
            <person name="Vlamakis H."/>
            <person name="Clish C."/>
            <person name="Bullock K."/>
            <person name="Deik A."/>
            <person name="Scott J."/>
            <person name="Pierce K.A."/>
            <person name="Xavier R.J."/>
            <person name="Alm E.J."/>
        </authorList>
    </citation>
    <scope>NUCLEOTIDE SEQUENCE [LARGE SCALE GENOMIC DNA]</scope>
    <source>
        <strain evidence="2 5">BIOML-A9</strain>
    </source>
</reference>
<keyword evidence="1" id="KW-0472">Membrane</keyword>
<sequence length="79" mass="9049">MIISKINTEIETFCLDSDFRQSYPLIVFWGRGYDLDTQPCLFVPLFCLSGKTETIKKVLQYVDIVGLVSFLSPFGFVLM</sequence>
<protein>
    <submittedName>
        <fullName evidence="3">Uncharacterized protein</fullName>
    </submittedName>
</protein>